<evidence type="ECO:0000256" key="4">
    <source>
        <dbReference type="ARBA" id="ARBA00022630"/>
    </source>
</evidence>
<dbReference type="PANTHER" id="PTHR45846:SF1">
    <property type="entry name" value="TRNA-DIHYDROURIDINE(47) SYNTHASE [NAD(P)(+)]-LIKE"/>
    <property type="match status" value="1"/>
</dbReference>
<keyword evidence="7" id="KW-0521">NADP</keyword>
<reference evidence="16 17" key="1">
    <citation type="journal article" date="2015" name="Nature">
        <title>rRNA introns, odd ribosomes, and small enigmatic genomes across a large radiation of phyla.</title>
        <authorList>
            <person name="Brown C.T."/>
            <person name="Hug L.A."/>
            <person name="Thomas B.C."/>
            <person name="Sharon I."/>
            <person name="Castelle C.J."/>
            <person name="Singh A."/>
            <person name="Wilkins M.J."/>
            <person name="Williams K.H."/>
            <person name="Banfield J.F."/>
        </authorList>
    </citation>
    <scope>NUCLEOTIDE SEQUENCE [LARGE SCALE GENOMIC DNA]</scope>
</reference>
<evidence type="ECO:0000256" key="6">
    <source>
        <dbReference type="ARBA" id="ARBA00022694"/>
    </source>
</evidence>
<dbReference type="Gene3D" id="1.10.1200.80">
    <property type="entry name" value="Putative flavin oxidoreducatase, domain 2"/>
    <property type="match status" value="1"/>
</dbReference>
<dbReference type="SUPFAM" id="SSF51395">
    <property type="entry name" value="FMN-linked oxidoreductases"/>
    <property type="match status" value="1"/>
</dbReference>
<dbReference type="Proteomes" id="UP000034371">
    <property type="component" value="Unassembled WGS sequence"/>
</dbReference>
<dbReference type="PROSITE" id="PS01136">
    <property type="entry name" value="UPF0034"/>
    <property type="match status" value="1"/>
</dbReference>
<evidence type="ECO:0000313" key="16">
    <source>
        <dbReference type="EMBL" id="KKS20496.1"/>
    </source>
</evidence>
<keyword evidence="6 12" id="KW-0819">tRNA processing</keyword>
<dbReference type="AlphaFoldDB" id="A0A0G0ZEJ9"/>
<feature type="binding site" evidence="14">
    <location>
        <position position="72"/>
    </location>
    <ligand>
        <name>FMN</name>
        <dbReference type="ChEBI" id="CHEBI:58210"/>
    </ligand>
</feature>
<comment type="function">
    <text evidence="2 12">Catalyzes the synthesis of 5,6-dihydrouridine (D), a modified base found in the D-loop of most tRNAs, via the reduction of the C5-C6 double bond in target uridines.</text>
</comment>
<dbReference type="CDD" id="cd02801">
    <property type="entry name" value="DUS_like_FMN"/>
    <property type="match status" value="1"/>
</dbReference>
<proteinExistence type="inferred from homology"/>
<evidence type="ECO:0000313" key="17">
    <source>
        <dbReference type="Proteomes" id="UP000034371"/>
    </source>
</evidence>
<comment type="cofactor">
    <cofactor evidence="1 12 14">
        <name>FMN</name>
        <dbReference type="ChEBI" id="CHEBI:58210"/>
    </cofactor>
</comment>
<dbReference type="EC" id="1.3.1.-" evidence="12"/>
<keyword evidence="9 12" id="KW-0560">Oxidoreductase</keyword>
<dbReference type="PIRSF" id="PIRSF006621">
    <property type="entry name" value="Dus"/>
    <property type="match status" value="1"/>
</dbReference>
<feature type="active site" description="Proton donor" evidence="13">
    <location>
        <position position="103"/>
    </location>
</feature>
<evidence type="ECO:0000256" key="9">
    <source>
        <dbReference type="ARBA" id="ARBA00023002"/>
    </source>
</evidence>
<feature type="binding site" evidence="14">
    <location>
        <position position="147"/>
    </location>
    <ligand>
        <name>FMN</name>
        <dbReference type="ChEBI" id="CHEBI:58210"/>
    </ligand>
</feature>
<evidence type="ECO:0000256" key="14">
    <source>
        <dbReference type="PIRSR" id="PIRSR006621-2"/>
    </source>
</evidence>
<comment type="catalytic activity">
    <reaction evidence="10">
        <text>a 5,6-dihydrouridine in tRNA + NADP(+) = a uridine in tRNA + NADPH + H(+)</text>
        <dbReference type="Rhea" id="RHEA:23624"/>
        <dbReference type="Rhea" id="RHEA-COMP:13339"/>
        <dbReference type="Rhea" id="RHEA-COMP:13887"/>
        <dbReference type="ChEBI" id="CHEBI:15378"/>
        <dbReference type="ChEBI" id="CHEBI:57783"/>
        <dbReference type="ChEBI" id="CHEBI:58349"/>
        <dbReference type="ChEBI" id="CHEBI:65315"/>
        <dbReference type="ChEBI" id="CHEBI:74443"/>
    </reaction>
</comment>
<comment type="catalytic activity">
    <reaction evidence="11">
        <text>a 5,6-dihydrouridine in tRNA + NAD(+) = a uridine in tRNA + NADH + H(+)</text>
        <dbReference type="Rhea" id="RHEA:54452"/>
        <dbReference type="Rhea" id="RHEA-COMP:13339"/>
        <dbReference type="Rhea" id="RHEA-COMP:13887"/>
        <dbReference type="ChEBI" id="CHEBI:15378"/>
        <dbReference type="ChEBI" id="CHEBI:57540"/>
        <dbReference type="ChEBI" id="CHEBI:57945"/>
        <dbReference type="ChEBI" id="CHEBI:65315"/>
        <dbReference type="ChEBI" id="CHEBI:74443"/>
    </reaction>
</comment>
<sequence length="317" mass="34979">MESFWQTIKKPIIGLSPMDGITDPAFRSVVDEIGHPSILYTEFVSAEGLSRNPKRLLRTFTSHKTDTPLIGQLFGSDPIAMQEAAAILIEKTKIQGIDINMGCPARRVASHGGGAGLIKKPHDAIKLIEAVKSAIRATNKSIGLSVKTRIGYDEIVTETWIKTLLEAQPDTIALHGRTLKQMYTGVANWEEIHKASLLTKKAHILLLGNGDIQSLDEANEHIKKHTPDGILIGRGALGNPWIFQNSTPSVKIRIQTAMRHIQLFDELTPIANPLSLRKHLGWYIKGFSDASSIRNTIMKLATTKDMLDFLSSLSYSE</sequence>
<dbReference type="InterPro" id="IPR001269">
    <property type="entry name" value="DUS_fam"/>
</dbReference>
<dbReference type="GO" id="GO:0050660">
    <property type="term" value="F:flavin adenine dinucleotide binding"/>
    <property type="evidence" value="ECO:0007669"/>
    <property type="project" value="InterPro"/>
</dbReference>
<evidence type="ECO:0000256" key="7">
    <source>
        <dbReference type="ARBA" id="ARBA00022857"/>
    </source>
</evidence>
<comment type="caution">
    <text evidence="16">The sequence shown here is derived from an EMBL/GenBank/DDBJ whole genome shotgun (WGS) entry which is preliminary data.</text>
</comment>
<evidence type="ECO:0000256" key="5">
    <source>
        <dbReference type="ARBA" id="ARBA00022643"/>
    </source>
</evidence>
<keyword evidence="4 12" id="KW-0285">Flavoprotein</keyword>
<evidence type="ECO:0000256" key="13">
    <source>
        <dbReference type="PIRSR" id="PIRSR006621-1"/>
    </source>
</evidence>
<dbReference type="GO" id="GO:0017150">
    <property type="term" value="F:tRNA dihydrouridine synthase activity"/>
    <property type="evidence" value="ECO:0007669"/>
    <property type="project" value="InterPro"/>
</dbReference>
<evidence type="ECO:0000256" key="8">
    <source>
        <dbReference type="ARBA" id="ARBA00022884"/>
    </source>
</evidence>
<evidence type="ECO:0000256" key="11">
    <source>
        <dbReference type="ARBA" id="ARBA00048802"/>
    </source>
</evidence>
<dbReference type="InterPro" id="IPR018517">
    <property type="entry name" value="tRNA_hU_synthase_CS"/>
</dbReference>
<accession>A0A0G0ZEJ9</accession>
<dbReference type="PANTHER" id="PTHR45846">
    <property type="entry name" value="TRNA-DIHYDROURIDINE(47) SYNTHASE [NAD(P)(+)]-LIKE"/>
    <property type="match status" value="1"/>
</dbReference>
<dbReference type="Pfam" id="PF01207">
    <property type="entry name" value="Dus"/>
    <property type="match status" value="1"/>
</dbReference>
<dbReference type="EMBL" id="LCBY01000062">
    <property type="protein sequence ID" value="KKS20496.1"/>
    <property type="molecule type" value="Genomic_DNA"/>
</dbReference>
<evidence type="ECO:0000259" key="15">
    <source>
        <dbReference type="Pfam" id="PF01207"/>
    </source>
</evidence>
<evidence type="ECO:0000256" key="10">
    <source>
        <dbReference type="ARBA" id="ARBA00048205"/>
    </source>
</evidence>
<dbReference type="Gene3D" id="3.20.20.70">
    <property type="entry name" value="Aldolase class I"/>
    <property type="match status" value="1"/>
</dbReference>
<dbReference type="InterPro" id="IPR035587">
    <property type="entry name" value="DUS-like_FMN-bd"/>
</dbReference>
<name>A0A0G0ZEJ9_9BACT</name>
<evidence type="ECO:0000256" key="3">
    <source>
        <dbReference type="ARBA" id="ARBA00022555"/>
    </source>
</evidence>
<comment type="similarity">
    <text evidence="12">Belongs to the dus family.</text>
</comment>
<keyword evidence="5 12" id="KW-0288">FMN</keyword>
<dbReference type="InterPro" id="IPR024036">
    <property type="entry name" value="tRNA-dHydroUridine_Synthase_C"/>
</dbReference>
<gene>
    <name evidence="16" type="ORF">UU78_C0062G0001</name>
</gene>
<feature type="binding site" evidence="14">
    <location>
        <position position="175"/>
    </location>
    <ligand>
        <name>FMN</name>
        <dbReference type="ChEBI" id="CHEBI:58210"/>
    </ligand>
</feature>
<evidence type="ECO:0000256" key="2">
    <source>
        <dbReference type="ARBA" id="ARBA00002790"/>
    </source>
</evidence>
<organism evidence="16 17">
    <name type="scientific">Candidatus Roizmanbacteria bacterium GW2011_GWC2_41_7</name>
    <dbReference type="NCBI Taxonomy" id="1618487"/>
    <lineage>
        <taxon>Bacteria</taxon>
        <taxon>Candidatus Roizmaniibacteriota</taxon>
    </lineage>
</organism>
<keyword evidence="3" id="KW-0820">tRNA-binding</keyword>
<evidence type="ECO:0000256" key="1">
    <source>
        <dbReference type="ARBA" id="ARBA00001917"/>
    </source>
</evidence>
<dbReference type="PATRIC" id="fig|1618487.3.peg.787"/>
<evidence type="ECO:0000256" key="12">
    <source>
        <dbReference type="PIRNR" id="PIRNR006621"/>
    </source>
</evidence>
<feature type="domain" description="DUS-like FMN-binding" evidence="15">
    <location>
        <begin position="15"/>
        <end position="310"/>
    </location>
</feature>
<dbReference type="InterPro" id="IPR013785">
    <property type="entry name" value="Aldolase_TIM"/>
</dbReference>
<keyword evidence="14" id="KW-0547">Nucleotide-binding</keyword>
<feature type="binding site" evidence="14">
    <location>
        <begin position="233"/>
        <end position="234"/>
    </location>
    <ligand>
        <name>FMN</name>
        <dbReference type="ChEBI" id="CHEBI:58210"/>
    </ligand>
</feature>
<protein>
    <recommendedName>
        <fullName evidence="12">tRNA-dihydrouridine synthase</fullName>
        <ecNumber evidence="12">1.3.1.-</ecNumber>
    </recommendedName>
</protein>
<dbReference type="GO" id="GO:0000049">
    <property type="term" value="F:tRNA binding"/>
    <property type="evidence" value="ECO:0007669"/>
    <property type="project" value="UniProtKB-KW"/>
</dbReference>
<keyword evidence="8" id="KW-0694">RNA-binding</keyword>